<dbReference type="NCBIfam" id="NF038106">
    <property type="entry name" value="gamma_NF038106"/>
    <property type="match status" value="1"/>
</dbReference>
<dbReference type="RefSeq" id="WP_225672977.1">
    <property type="nucleotide sequence ID" value="NZ_JAEDAH010000030.1"/>
</dbReference>
<accession>A0ABS7ZNC0</accession>
<dbReference type="EMBL" id="JAEDAH010000030">
    <property type="protein sequence ID" value="MCA6063205.1"/>
    <property type="molecule type" value="Genomic_DNA"/>
</dbReference>
<organism evidence="1 2">
    <name type="scientific">Thalassolituus marinus</name>
    <dbReference type="NCBI Taxonomy" id="671053"/>
    <lineage>
        <taxon>Bacteria</taxon>
        <taxon>Pseudomonadati</taxon>
        <taxon>Pseudomonadota</taxon>
        <taxon>Gammaproteobacteria</taxon>
        <taxon>Oceanospirillales</taxon>
        <taxon>Oceanospirillaceae</taxon>
        <taxon>Thalassolituus</taxon>
    </lineage>
</organism>
<dbReference type="Proteomes" id="UP000714380">
    <property type="component" value="Unassembled WGS sequence"/>
</dbReference>
<gene>
    <name evidence="1" type="ORF">I9W95_06240</name>
</gene>
<evidence type="ECO:0000313" key="1">
    <source>
        <dbReference type="EMBL" id="MCA6063205.1"/>
    </source>
</evidence>
<comment type="caution">
    <text evidence="1">The sequence shown here is derived from an EMBL/GenBank/DDBJ whole genome shotgun (WGS) entry which is preliminary data.</text>
</comment>
<dbReference type="InterPro" id="IPR047742">
    <property type="entry name" value="PA4642-like"/>
</dbReference>
<name>A0ABS7ZNC0_9GAMM</name>
<proteinExistence type="predicted"/>
<keyword evidence="2" id="KW-1185">Reference proteome</keyword>
<reference evidence="1 2" key="1">
    <citation type="submission" date="2020-12" db="EMBL/GenBank/DDBJ databases">
        <title>Novel Thalassolituus-related marine hydrocarbonoclastic bacteria mediated algae-derived hydrocarbons mineralization in twilight zone of the northern South China Sea.</title>
        <authorList>
            <person name="Dong C."/>
        </authorList>
    </citation>
    <scope>NUCLEOTIDE SEQUENCE [LARGE SCALE GENOMIC DNA]</scope>
    <source>
        <strain evidence="1 2">IMCC1826</strain>
    </source>
</reference>
<evidence type="ECO:0000313" key="2">
    <source>
        <dbReference type="Proteomes" id="UP000714380"/>
    </source>
</evidence>
<sequence length="97" mass="10542">MLKKDKEKVFGGEWSEDMLREFLSAESYDGSDADYVAAIRAYRHMLPEVFADYVGLFAAEGHDVNAKNAQGVTLLQTIASHTKGAPYAESLRAAGAA</sequence>
<protein>
    <submittedName>
        <fullName evidence="1">PA4642 family protein</fullName>
    </submittedName>
</protein>